<comment type="caution">
    <text evidence="2">The sequence shown here is derived from an EMBL/GenBank/DDBJ whole genome shotgun (WGS) entry which is preliminary data.</text>
</comment>
<dbReference type="RefSeq" id="WP_310930853.1">
    <property type="nucleotide sequence ID" value="NZ_JAMQOQ010000009.1"/>
</dbReference>
<keyword evidence="3" id="KW-1185">Reference proteome</keyword>
<name>A0ABU2G7Y4_9EURY</name>
<keyword evidence="1" id="KW-0472">Membrane</keyword>
<keyword evidence="1" id="KW-1133">Transmembrane helix</keyword>
<dbReference type="EMBL" id="JAMQOQ010000009">
    <property type="protein sequence ID" value="MDS0296922.1"/>
    <property type="molecule type" value="Genomic_DNA"/>
</dbReference>
<evidence type="ECO:0000313" key="2">
    <source>
        <dbReference type="EMBL" id="MDS0296922.1"/>
    </source>
</evidence>
<gene>
    <name evidence="2" type="ORF">NDI79_22410</name>
</gene>
<evidence type="ECO:0000256" key="1">
    <source>
        <dbReference type="SAM" id="Phobius"/>
    </source>
</evidence>
<reference evidence="2 3" key="1">
    <citation type="submission" date="2022-06" db="EMBL/GenBank/DDBJ databases">
        <title>Halogeometricum sp. a new haloarchaeum isolate from saline soil.</title>
        <authorList>
            <person name="Strakova D."/>
            <person name="Galisteo C."/>
            <person name="Sanchez-Porro C."/>
            <person name="Ventosa A."/>
        </authorList>
    </citation>
    <scope>NUCLEOTIDE SEQUENCE [LARGE SCALE GENOMIC DNA]</scope>
    <source>
        <strain evidence="3">S3BR25-2</strain>
    </source>
</reference>
<feature type="transmembrane region" description="Helical" evidence="1">
    <location>
        <begin position="29"/>
        <end position="47"/>
    </location>
</feature>
<feature type="transmembrane region" description="Helical" evidence="1">
    <location>
        <begin position="6"/>
        <end position="22"/>
    </location>
</feature>
<keyword evidence="1" id="KW-0812">Transmembrane</keyword>
<sequence length="56" mass="6419">MTTIVAVWVAHALAFALFPGKLKPIRSQYPFIIVMIFYTMTSMWVVTQPFTPPPYV</sequence>
<dbReference type="Proteomes" id="UP001254813">
    <property type="component" value="Unassembled WGS sequence"/>
</dbReference>
<organism evidence="2 3">
    <name type="scientific">Halogeometricum luteum</name>
    <dbReference type="NCBI Taxonomy" id="2950537"/>
    <lineage>
        <taxon>Archaea</taxon>
        <taxon>Methanobacteriati</taxon>
        <taxon>Methanobacteriota</taxon>
        <taxon>Stenosarchaea group</taxon>
        <taxon>Halobacteria</taxon>
        <taxon>Halobacteriales</taxon>
        <taxon>Haloferacaceae</taxon>
        <taxon>Halogeometricum</taxon>
    </lineage>
</organism>
<protein>
    <submittedName>
        <fullName evidence="2">Uncharacterized protein</fullName>
    </submittedName>
</protein>
<proteinExistence type="predicted"/>
<evidence type="ECO:0000313" key="3">
    <source>
        <dbReference type="Proteomes" id="UP001254813"/>
    </source>
</evidence>
<accession>A0ABU2G7Y4</accession>